<protein>
    <recommendedName>
        <fullName evidence="3">DNA polymerase beta domain protein region</fullName>
    </recommendedName>
</protein>
<sequence>MHDLDHSRVVPEARPVVEAAARVYLRHTEQWFLSLLIHGSALKGGFIPGCSDIDLQVYLRSEAFTIYGQLPLEICSAIQRDLARIDPHPFQYIQGYMLSPVPRSDYVGPIPGAYHMLIGQLPIPEASEADLQRSARKKLATIDERIAYYCRGLLEHGSGRLELRVRYICTDLWPMLYQLLTIQEQDGLRVWRLPKPAAIALLTPESQLAQTAHTFYQALHRYYPQETSVEDAIRVIEAGIAFFEEARVWWLERGEEKQS</sequence>
<dbReference type="Proteomes" id="UP000004508">
    <property type="component" value="Unassembled WGS sequence"/>
</dbReference>
<organism evidence="1 2">
    <name type="scientific">Ktedonobacter racemifer DSM 44963</name>
    <dbReference type="NCBI Taxonomy" id="485913"/>
    <lineage>
        <taxon>Bacteria</taxon>
        <taxon>Bacillati</taxon>
        <taxon>Chloroflexota</taxon>
        <taxon>Ktedonobacteria</taxon>
        <taxon>Ktedonobacterales</taxon>
        <taxon>Ktedonobacteraceae</taxon>
        <taxon>Ktedonobacter</taxon>
    </lineage>
</organism>
<comment type="caution">
    <text evidence="1">The sequence shown here is derived from an EMBL/GenBank/DDBJ whole genome shotgun (WGS) entry which is preliminary data.</text>
</comment>
<evidence type="ECO:0000313" key="1">
    <source>
        <dbReference type="EMBL" id="EFH85120.1"/>
    </source>
</evidence>
<dbReference type="eggNOG" id="ENOG5033WS7">
    <property type="taxonomic scope" value="Bacteria"/>
</dbReference>
<proteinExistence type="predicted"/>
<accession>D6TYP5</accession>
<reference evidence="1 2" key="1">
    <citation type="journal article" date="2011" name="Stand. Genomic Sci.">
        <title>Non-contiguous finished genome sequence and contextual data of the filamentous soil bacterium Ktedonobacter racemifer type strain (SOSP1-21).</title>
        <authorList>
            <person name="Chang Y.J."/>
            <person name="Land M."/>
            <person name="Hauser L."/>
            <person name="Chertkov O."/>
            <person name="Del Rio T.G."/>
            <person name="Nolan M."/>
            <person name="Copeland A."/>
            <person name="Tice H."/>
            <person name="Cheng J.F."/>
            <person name="Lucas S."/>
            <person name="Han C."/>
            <person name="Goodwin L."/>
            <person name="Pitluck S."/>
            <person name="Ivanova N."/>
            <person name="Ovchinikova G."/>
            <person name="Pati A."/>
            <person name="Chen A."/>
            <person name="Palaniappan K."/>
            <person name="Mavromatis K."/>
            <person name="Liolios K."/>
            <person name="Brettin T."/>
            <person name="Fiebig A."/>
            <person name="Rohde M."/>
            <person name="Abt B."/>
            <person name="Goker M."/>
            <person name="Detter J.C."/>
            <person name="Woyke T."/>
            <person name="Bristow J."/>
            <person name="Eisen J.A."/>
            <person name="Markowitz V."/>
            <person name="Hugenholtz P."/>
            <person name="Kyrpides N.C."/>
            <person name="Klenk H.P."/>
            <person name="Lapidus A."/>
        </authorList>
    </citation>
    <scope>NUCLEOTIDE SEQUENCE [LARGE SCALE GENOMIC DNA]</scope>
    <source>
        <strain evidence="2">DSM 44963</strain>
    </source>
</reference>
<gene>
    <name evidence="1" type="ORF">Krac_6277</name>
</gene>
<dbReference type="EMBL" id="ADVG01000003">
    <property type="protein sequence ID" value="EFH85120.1"/>
    <property type="molecule type" value="Genomic_DNA"/>
</dbReference>
<dbReference type="RefSeq" id="WP_007917164.1">
    <property type="nucleotide sequence ID" value="NZ_ADVG01000003.1"/>
</dbReference>
<evidence type="ECO:0008006" key="3">
    <source>
        <dbReference type="Google" id="ProtNLM"/>
    </source>
</evidence>
<name>D6TYP5_KTERA</name>
<dbReference type="OrthoDB" id="5643411at2"/>
<evidence type="ECO:0000313" key="2">
    <source>
        <dbReference type="Proteomes" id="UP000004508"/>
    </source>
</evidence>
<dbReference type="InParanoid" id="D6TYP5"/>
<dbReference type="AlphaFoldDB" id="D6TYP5"/>
<keyword evidence="2" id="KW-1185">Reference proteome</keyword>